<dbReference type="SMR" id="G2HK12"/>
<dbReference type="PROSITE" id="PS50181">
    <property type="entry name" value="FBOX"/>
    <property type="match status" value="1"/>
</dbReference>
<dbReference type="GeneID" id="4363083"/>
<reference evidence="2 3" key="1">
    <citation type="journal article" date="1998" name="Science">
        <title>Genome sequence of the nematode C. elegans: a platform for investigating biology.</title>
        <authorList>
            <consortium name="The C. elegans sequencing consortium"/>
            <person name="Sulson J.E."/>
            <person name="Waterston R."/>
        </authorList>
    </citation>
    <scope>NUCLEOTIDE SEQUENCE [LARGE SCALE GENOMIC DNA]</scope>
    <source>
        <strain evidence="2 3">Bristol N2</strain>
    </source>
</reference>
<dbReference type="AGR" id="WB:WBGene00044758"/>
<dbReference type="InterPro" id="IPR041426">
    <property type="entry name" value="Mos1_HTH"/>
</dbReference>
<gene>
    <name evidence="2" type="ORF">CELE_Y37H2A.12</name>
    <name evidence="2 4" type="ORF">Y37H2A.12</name>
</gene>
<proteinExistence type="predicted"/>
<dbReference type="SMART" id="SM00256">
    <property type="entry name" value="FBOX"/>
    <property type="match status" value="1"/>
</dbReference>
<feature type="domain" description="F-box" evidence="1">
    <location>
        <begin position="86"/>
        <end position="133"/>
    </location>
</feature>
<evidence type="ECO:0000313" key="3">
    <source>
        <dbReference type="Proteomes" id="UP000001940"/>
    </source>
</evidence>
<dbReference type="RefSeq" id="NP_001256786.1">
    <property type="nucleotide sequence ID" value="NM_001269857.1"/>
</dbReference>
<sequence>MEVEGILEGEIPDSAKKDLLRNDKNALRACILYEFLQKKPVFEAYKNFCKTIGDDLMEYREFDFWFYKIGKENADLSGKLIWNPDSLTLSNMPLKVVDTILENVEPIDRLPLGKVSQSLRSLTKAIGHGFKKVVLLVDQNYILTKSECFEDGLINVLTCDPAAIGKVFDPNYEHNGANEIVFEQNYVKFAVKCEERSFGIKRAGV</sequence>
<evidence type="ECO:0000313" key="2">
    <source>
        <dbReference type="EMBL" id="CCD31137.1"/>
    </source>
</evidence>
<protein>
    <submittedName>
        <fullName evidence="2">F-box domain-containing protein</fullName>
    </submittedName>
</protein>
<accession>G2HK12</accession>
<evidence type="ECO:0000259" key="1">
    <source>
        <dbReference type="PROSITE" id="PS50181"/>
    </source>
</evidence>
<evidence type="ECO:0000313" key="4">
    <source>
        <dbReference type="WormBase" id="Y37H2A.12c"/>
    </source>
</evidence>
<dbReference type="ExpressionAtlas" id="G2HK12">
    <property type="expression patterns" value="baseline and differential"/>
</dbReference>
<dbReference type="WormBase" id="Y37H2A.12c">
    <property type="protein sequence ID" value="CE46256"/>
    <property type="gene ID" value="WBGene00044758"/>
</dbReference>
<dbReference type="AlphaFoldDB" id="G2HK12"/>
<name>G2HK12_CAEEL</name>
<dbReference type="Gene3D" id="1.10.10.1450">
    <property type="match status" value="1"/>
</dbReference>
<dbReference type="Proteomes" id="UP000001940">
    <property type="component" value="Chromosome V"/>
</dbReference>
<dbReference type="Bgee" id="WBGene00044758">
    <property type="expression patterns" value="Expressed in germ line (C elegans) and 3 other cell types or tissues"/>
</dbReference>
<dbReference type="CDD" id="cd22150">
    <property type="entry name" value="F-box_CeFBXA-like"/>
    <property type="match status" value="1"/>
</dbReference>
<organism evidence="2 3">
    <name type="scientific">Caenorhabditis elegans</name>
    <dbReference type="NCBI Taxonomy" id="6239"/>
    <lineage>
        <taxon>Eukaryota</taxon>
        <taxon>Metazoa</taxon>
        <taxon>Ecdysozoa</taxon>
        <taxon>Nematoda</taxon>
        <taxon>Chromadorea</taxon>
        <taxon>Rhabditida</taxon>
        <taxon>Rhabditina</taxon>
        <taxon>Rhabditomorpha</taxon>
        <taxon>Rhabditoidea</taxon>
        <taxon>Rhabditidae</taxon>
        <taxon>Peloderinae</taxon>
        <taxon>Caenorhabditis</taxon>
    </lineage>
</organism>
<dbReference type="EMBL" id="BX284605">
    <property type="protein sequence ID" value="CCD31137.1"/>
    <property type="molecule type" value="Genomic_DNA"/>
</dbReference>
<dbReference type="CTD" id="4363083"/>
<dbReference type="Pfam" id="PF17906">
    <property type="entry name" value="HTH_48"/>
    <property type="match status" value="1"/>
</dbReference>
<dbReference type="InterPro" id="IPR001810">
    <property type="entry name" value="F-box_dom"/>
</dbReference>
<dbReference type="OrthoDB" id="5859751at2759"/>
<dbReference type="Pfam" id="PF00646">
    <property type="entry name" value="F-box"/>
    <property type="match status" value="1"/>
</dbReference>
<keyword evidence="3" id="KW-1185">Reference proteome</keyword>